<keyword evidence="3" id="KW-0119">Carbohydrate metabolism</keyword>
<evidence type="ECO:0000256" key="4">
    <source>
        <dbReference type="RuleBase" id="RU361161"/>
    </source>
</evidence>
<dbReference type="GO" id="GO:0004553">
    <property type="term" value="F:hydrolase activity, hydrolyzing O-glycosyl compounds"/>
    <property type="evidence" value="ECO:0007669"/>
    <property type="project" value="InterPro"/>
</dbReference>
<accession>A0A0B4N1W8</accession>
<keyword evidence="4" id="KW-0326">Glycosidase</keyword>
<dbReference type="EMBL" id="KJ631405">
    <property type="protein sequence ID" value="AIF26273.1"/>
    <property type="molecule type" value="Genomic_DNA"/>
</dbReference>
<dbReference type="InterPro" id="IPR036962">
    <property type="entry name" value="Glyco_hydro_3_N_sf"/>
</dbReference>
<feature type="domain" description="Fibronectin type III-like" evidence="5">
    <location>
        <begin position="656"/>
        <end position="727"/>
    </location>
</feature>
<dbReference type="PANTHER" id="PTHR42715:SF10">
    <property type="entry name" value="BETA-GLUCOSIDASE"/>
    <property type="match status" value="1"/>
</dbReference>
<dbReference type="SUPFAM" id="SSF51445">
    <property type="entry name" value="(Trans)glycosidases"/>
    <property type="match status" value="1"/>
</dbReference>
<evidence type="ECO:0000313" key="6">
    <source>
        <dbReference type="EMBL" id="AIF26273.1"/>
    </source>
</evidence>
<dbReference type="InterPro" id="IPR050288">
    <property type="entry name" value="Cellulose_deg_GH3"/>
</dbReference>
<comment type="similarity">
    <text evidence="1 4">Belongs to the glycosyl hydrolase 3 family.</text>
</comment>
<reference evidence="6" key="1">
    <citation type="submission" date="2014-03" db="EMBL/GenBank/DDBJ databases">
        <title>A sequence of cellulolytic fosmid clone of goat rumen metagenome.</title>
        <authorList>
            <person name="Lee K.-T."/>
            <person name="Kim J.-Y."/>
            <person name="Kim Y.-J."/>
            <person name="Ahn J.-H."/>
            <person name="Park M.-N."/>
            <person name="Kim J.-H."/>
            <person name="Kim T.-H."/>
        </authorList>
    </citation>
    <scope>NUCLEOTIDE SEQUENCE</scope>
</reference>
<dbReference type="Gene3D" id="3.40.50.1700">
    <property type="entry name" value="Glycoside hydrolase family 3 C-terminal domain"/>
    <property type="match status" value="1"/>
</dbReference>
<dbReference type="PROSITE" id="PS00775">
    <property type="entry name" value="GLYCOSYL_HYDROL_F3"/>
    <property type="match status" value="1"/>
</dbReference>
<dbReference type="SMART" id="SM01217">
    <property type="entry name" value="Fn3_like"/>
    <property type="match status" value="1"/>
</dbReference>
<dbReference type="Pfam" id="PF01915">
    <property type="entry name" value="Glyco_hydro_3_C"/>
    <property type="match status" value="1"/>
</dbReference>
<evidence type="ECO:0000259" key="5">
    <source>
        <dbReference type="SMART" id="SM01217"/>
    </source>
</evidence>
<dbReference type="Gene3D" id="2.60.40.10">
    <property type="entry name" value="Immunoglobulins"/>
    <property type="match status" value="1"/>
</dbReference>
<evidence type="ECO:0000256" key="1">
    <source>
        <dbReference type="ARBA" id="ARBA00005336"/>
    </source>
</evidence>
<sequence length="739" mass="80175">MVKKSIYMLLTVLTACTPRLGKAPVEKVVKNMTLEEKVRTVVGTFTDVATPPPVAPGVNNRADYPGSGEATAISRNQVPGAAGDGYPVERLGIPAIVYADGPAGLRIDPRREGEEATYFCTAFPSASLLSSAWDPAVVEKVGAAIGDEVLRYGVDVLLAPGMNLQRNPLTGRNFEYYSEDPLLSGETAAAYVRGVQSQGVGTSVKHFAANNQELYRNGINELISERALRELYLRGFEIVVKEAQPWTVMSSYNKINGTYASENKWLLTDVLREDWGYDGFVMTDWFGADDPVLQMEAGNDLLMPGTPNQIDELLEAVKSGRLSEEVLDRNVARILRVMEKTPRVKGYAYKNDPDLASHALVSREAAAEGMVLLHNNGALPLAAGKKVALFGNYAYDTQPGGSGSGYVNRAYKVTLDQGFEAAGYTLDAAVAQAYRQHIATEKAKMPAEYFWVVPTASEYAVSEEQIKASAGADLAVVTLGRMSGEGGDRTETEGDYFLSAQEKHLVQEVANTFHRQGKPVVVVLNIGAPVALSGLERFADAILLAWLPGQEAGYAICDILSGAVNPSGKLPVSLAGRYEDVPSARNFGVSKGELNTVRYEEDLMVGYRHFVTSGKKAQYPFGFGLSYTRFAYSDFRLEGNHLLVKVTNTGAVAGREAVQFYVEKPALTEGRPARELCAYKKTGLLAPGASEELCVSLEGVVNPLEQWADGRWTLARGTYRFWAAASSEDLRLSTETVVE</sequence>
<dbReference type="GO" id="GO:0005975">
    <property type="term" value="P:carbohydrate metabolic process"/>
    <property type="evidence" value="ECO:0007669"/>
    <property type="project" value="InterPro"/>
</dbReference>
<name>A0A0B4N1W8_9BACT</name>
<dbReference type="SUPFAM" id="SSF52279">
    <property type="entry name" value="Beta-D-glucan exohydrolase, C-terminal domain"/>
    <property type="match status" value="1"/>
</dbReference>
<evidence type="ECO:0000256" key="3">
    <source>
        <dbReference type="ARBA" id="ARBA00023277"/>
    </source>
</evidence>
<dbReference type="Gene3D" id="3.20.20.300">
    <property type="entry name" value="Glycoside hydrolase, family 3, N-terminal domain"/>
    <property type="match status" value="1"/>
</dbReference>
<dbReference type="InterPro" id="IPR002772">
    <property type="entry name" value="Glyco_hydro_3_C"/>
</dbReference>
<dbReference type="InterPro" id="IPR001764">
    <property type="entry name" value="Glyco_hydro_3_N"/>
</dbReference>
<organism evidence="6">
    <name type="scientific">uncultured bacterium Lq_025_E06</name>
    <dbReference type="NCBI Taxonomy" id="1489290"/>
    <lineage>
        <taxon>Bacteria</taxon>
        <taxon>environmental samples</taxon>
    </lineage>
</organism>
<dbReference type="PROSITE" id="PS51257">
    <property type="entry name" value="PROKAR_LIPOPROTEIN"/>
    <property type="match status" value="1"/>
</dbReference>
<dbReference type="InterPro" id="IPR017853">
    <property type="entry name" value="GH"/>
</dbReference>
<keyword evidence="2 4" id="KW-0378">Hydrolase</keyword>
<dbReference type="Pfam" id="PF14310">
    <property type="entry name" value="Fn3-like"/>
    <property type="match status" value="1"/>
</dbReference>
<dbReference type="InterPro" id="IPR013783">
    <property type="entry name" value="Ig-like_fold"/>
</dbReference>
<dbReference type="InterPro" id="IPR036881">
    <property type="entry name" value="Glyco_hydro_3_C_sf"/>
</dbReference>
<dbReference type="Pfam" id="PF00933">
    <property type="entry name" value="Glyco_hydro_3"/>
    <property type="match status" value="1"/>
</dbReference>
<protein>
    <submittedName>
        <fullName evidence="6">Putative beta-glucosidase</fullName>
    </submittedName>
</protein>
<proteinExistence type="inferred from homology"/>
<dbReference type="AlphaFoldDB" id="A0A0B4N1W8"/>
<evidence type="ECO:0000256" key="2">
    <source>
        <dbReference type="ARBA" id="ARBA00022801"/>
    </source>
</evidence>
<dbReference type="InterPro" id="IPR019800">
    <property type="entry name" value="Glyco_hydro_3_AS"/>
</dbReference>
<dbReference type="PRINTS" id="PR00133">
    <property type="entry name" value="GLHYDRLASE3"/>
</dbReference>
<dbReference type="InterPro" id="IPR026891">
    <property type="entry name" value="Fn3-like"/>
</dbReference>
<dbReference type="PANTHER" id="PTHR42715">
    <property type="entry name" value="BETA-GLUCOSIDASE"/>
    <property type="match status" value="1"/>
</dbReference>